<dbReference type="PROSITE" id="PS50125">
    <property type="entry name" value="GUANYLATE_CYCLASE_2"/>
    <property type="match status" value="1"/>
</dbReference>
<dbReference type="GO" id="GO:0035556">
    <property type="term" value="P:intracellular signal transduction"/>
    <property type="evidence" value="ECO:0007669"/>
    <property type="project" value="InterPro"/>
</dbReference>
<evidence type="ECO:0000259" key="1">
    <source>
        <dbReference type="PROSITE" id="PS50125"/>
    </source>
</evidence>
<proteinExistence type="predicted"/>
<dbReference type="AlphaFoldDB" id="A0A939PNS7"/>
<dbReference type="InterPro" id="IPR029787">
    <property type="entry name" value="Nucleotide_cyclase"/>
</dbReference>
<dbReference type="RefSeq" id="WP_208259851.1">
    <property type="nucleotide sequence ID" value="NZ_JAGEOJ010000014.1"/>
</dbReference>
<accession>A0A939PNS7</accession>
<evidence type="ECO:0000313" key="3">
    <source>
        <dbReference type="Proteomes" id="UP000669179"/>
    </source>
</evidence>
<feature type="domain" description="Guanylate cyclase" evidence="1">
    <location>
        <begin position="22"/>
        <end position="143"/>
    </location>
</feature>
<sequence>MNGTIAHRQDLSPQAWSSRNCTILYTDVAGFSMPHRTASDREAVRLSLYELLRDALEESGVSWAACYHEDRGDGVLVIVPPEIPTLAVADPFLTILAAALRRYNRRAGAAVAIRMRVALHAGLVSRDAEGLNGDAIIHTARMLDAPPLREALNSTDAHLAFMTSAHVFDTAISGDFGLLDPGSFTEVDFQVKESRITAWMCLPNSKAFVPEPPPPSPPGDGGTHFHGQVHVSGDLVVGTKAAPGT</sequence>
<dbReference type="Gene3D" id="3.30.70.1230">
    <property type="entry name" value="Nucleotide cyclase"/>
    <property type="match status" value="1"/>
</dbReference>
<keyword evidence="3" id="KW-1185">Reference proteome</keyword>
<reference evidence="2" key="1">
    <citation type="submission" date="2021-03" db="EMBL/GenBank/DDBJ databases">
        <authorList>
            <person name="Kanchanasin P."/>
            <person name="Saeng-In P."/>
            <person name="Phongsopitanun W."/>
            <person name="Yuki M."/>
            <person name="Kudo T."/>
            <person name="Ohkuma M."/>
            <person name="Tanasupawat S."/>
        </authorList>
    </citation>
    <scope>NUCLEOTIDE SEQUENCE</scope>
    <source>
        <strain evidence="2">GKU 128</strain>
    </source>
</reference>
<organism evidence="2 3">
    <name type="scientific">Actinomadura barringtoniae</name>
    <dbReference type="NCBI Taxonomy" id="1427535"/>
    <lineage>
        <taxon>Bacteria</taxon>
        <taxon>Bacillati</taxon>
        <taxon>Actinomycetota</taxon>
        <taxon>Actinomycetes</taxon>
        <taxon>Streptosporangiales</taxon>
        <taxon>Thermomonosporaceae</taxon>
        <taxon>Actinomadura</taxon>
    </lineage>
</organism>
<dbReference type="InterPro" id="IPR001054">
    <property type="entry name" value="A/G_cyclase"/>
</dbReference>
<name>A0A939PNS7_9ACTN</name>
<dbReference type="GO" id="GO:0009190">
    <property type="term" value="P:cyclic nucleotide biosynthetic process"/>
    <property type="evidence" value="ECO:0007669"/>
    <property type="project" value="InterPro"/>
</dbReference>
<dbReference type="Proteomes" id="UP000669179">
    <property type="component" value="Unassembled WGS sequence"/>
</dbReference>
<evidence type="ECO:0000313" key="2">
    <source>
        <dbReference type="EMBL" id="MBO2451966.1"/>
    </source>
</evidence>
<dbReference type="GO" id="GO:0004016">
    <property type="term" value="F:adenylate cyclase activity"/>
    <property type="evidence" value="ECO:0007669"/>
    <property type="project" value="UniProtKB-ARBA"/>
</dbReference>
<dbReference type="EMBL" id="JAGEOJ010000014">
    <property type="protein sequence ID" value="MBO2451966.1"/>
    <property type="molecule type" value="Genomic_DNA"/>
</dbReference>
<protein>
    <recommendedName>
        <fullName evidence="1">Guanylate cyclase domain-containing protein</fullName>
    </recommendedName>
</protein>
<dbReference type="SUPFAM" id="SSF55073">
    <property type="entry name" value="Nucleotide cyclase"/>
    <property type="match status" value="1"/>
</dbReference>
<comment type="caution">
    <text evidence="2">The sequence shown here is derived from an EMBL/GenBank/DDBJ whole genome shotgun (WGS) entry which is preliminary data.</text>
</comment>
<gene>
    <name evidence="2" type="ORF">J4573_33100</name>
</gene>